<dbReference type="SUPFAM" id="SSF53850">
    <property type="entry name" value="Periplasmic binding protein-like II"/>
    <property type="match status" value="1"/>
</dbReference>
<proteinExistence type="predicted"/>
<dbReference type="EMBL" id="AAOE01000002">
    <property type="protein sequence ID" value="EAR10885.1"/>
    <property type="molecule type" value="Genomic_DNA"/>
</dbReference>
<gene>
    <name evidence="1" type="ORF">MED297_10256</name>
</gene>
<dbReference type="HOGENOM" id="CLU_031285_15_0_6"/>
<evidence type="ECO:0000313" key="1">
    <source>
        <dbReference type="EMBL" id="EAR10885.1"/>
    </source>
</evidence>
<protein>
    <submittedName>
        <fullName evidence="1">ABC-type sugar transport system, periplasmic component</fullName>
    </submittedName>
</protein>
<accession>A4BAC9</accession>
<dbReference type="Pfam" id="PF01547">
    <property type="entry name" value="SBP_bac_1"/>
    <property type="match status" value="1"/>
</dbReference>
<keyword evidence="1" id="KW-0813">Transport</keyword>
<dbReference type="STRING" id="314283.MED297_10256"/>
<keyword evidence="2" id="KW-1185">Reference proteome</keyword>
<dbReference type="InterPro" id="IPR006059">
    <property type="entry name" value="SBP"/>
</dbReference>
<reference evidence="1 2" key="1">
    <citation type="submission" date="2006-02" db="EMBL/GenBank/DDBJ databases">
        <authorList>
            <person name="Pinhassi J."/>
            <person name="Pedros-Alio C."/>
            <person name="Ferriera S."/>
            <person name="Johnson J."/>
            <person name="Kravitz S."/>
            <person name="Halpern A."/>
            <person name="Remington K."/>
            <person name="Beeson K."/>
            <person name="Tran B."/>
            <person name="Rogers Y.-H."/>
            <person name="Friedman R."/>
            <person name="Venter J.C."/>
        </authorList>
    </citation>
    <scope>NUCLEOTIDE SEQUENCE [LARGE SCALE GENOMIC DNA]</scope>
    <source>
        <strain evidence="1 2">MED297</strain>
    </source>
</reference>
<comment type="caution">
    <text evidence="1">The sequence shown here is derived from an EMBL/GenBank/DDBJ whole genome shotgun (WGS) entry which is preliminary data.</text>
</comment>
<evidence type="ECO:0000313" key="2">
    <source>
        <dbReference type="Proteomes" id="UP000005953"/>
    </source>
</evidence>
<dbReference type="Gene3D" id="3.40.190.10">
    <property type="entry name" value="Periplasmic binding protein-like II"/>
    <property type="match status" value="2"/>
</dbReference>
<dbReference type="AlphaFoldDB" id="A4BAC9"/>
<organism evidence="1 2">
    <name type="scientific">Reinekea blandensis MED297</name>
    <dbReference type="NCBI Taxonomy" id="314283"/>
    <lineage>
        <taxon>Bacteria</taxon>
        <taxon>Pseudomonadati</taxon>
        <taxon>Pseudomonadota</taxon>
        <taxon>Gammaproteobacteria</taxon>
        <taxon>Oceanospirillales</taxon>
        <taxon>Saccharospirillaceae</taxon>
        <taxon>Reinekea</taxon>
    </lineage>
</organism>
<sequence length="409" mass="45227">MLTAPACLFAEPLTVVQTWQSPNEIKAFNVLETRFSESNLTITTLQPSAASLDGSEAIKGLANGLAETPTLISLSNEELRQWYDLRQLHSLTQIAQEQNWAERIPPEILETVTHRGQIIAAPISVHTSNWVWANKQLVDATGIDYQASWNDLLTMLQAIADSDLTPIAHDGSSDQDLLIFETIYLADFGAPKYTELFDQLNQTALRNAEDDFNAVLTKMAQLKPFIQRLDENAGWHEAIAMLTANTAGLVIQGDWAHGELARQGRIANQHYYCTAFPGEHDALSLRVDAIAALNARSQPMTPEQRRALNVVMDTDAQYFFNNYKGGLPAISGTGLESISECLQFAVQRKQQALSAGNLVPSLSQGMAVRDVIRREIAAVIHTFMTSDQAPIDAADELQKRMKYAAYLIN</sequence>
<dbReference type="Proteomes" id="UP000005953">
    <property type="component" value="Unassembled WGS sequence"/>
</dbReference>
<keyword evidence="1" id="KW-0762">Sugar transport</keyword>
<name>A4BAC9_9GAMM</name>